<dbReference type="Proteomes" id="UP000515819">
    <property type="component" value="Chromosome"/>
</dbReference>
<accession>A0A7G9FMB4</accession>
<gene>
    <name evidence="1" type="ORF">H9Q76_13465</name>
</gene>
<evidence type="ECO:0000313" key="1">
    <source>
        <dbReference type="EMBL" id="QNL99695.1"/>
    </source>
</evidence>
<sequence>MVGTESIVLFSVLKKEGDSGDDILFYKNSLISMAEDWEEMGDIKKFIPIGWLGYSGGYVLYEVSSHNIFLENLDIDGEVEDKPIANSLKELINNMNVIM</sequence>
<dbReference type="AlphaFoldDB" id="A0A7G9FMB4"/>
<protein>
    <submittedName>
        <fullName evidence="1">Uncharacterized protein</fullName>
    </submittedName>
</protein>
<organism evidence="1 2">
    <name type="scientific">Wujia chipingensis</name>
    <dbReference type="NCBI Taxonomy" id="2763670"/>
    <lineage>
        <taxon>Bacteria</taxon>
        <taxon>Bacillati</taxon>
        <taxon>Bacillota</taxon>
        <taxon>Clostridia</taxon>
        <taxon>Lachnospirales</taxon>
        <taxon>Lachnospiraceae</taxon>
        <taxon>Wujia</taxon>
    </lineage>
</organism>
<keyword evidence="2" id="KW-1185">Reference proteome</keyword>
<dbReference type="KEGG" id="wcp:H9Q76_13465"/>
<dbReference type="RefSeq" id="WP_249321307.1">
    <property type="nucleotide sequence ID" value="NZ_CP060632.1"/>
</dbReference>
<evidence type="ECO:0000313" key="2">
    <source>
        <dbReference type="Proteomes" id="UP000515819"/>
    </source>
</evidence>
<dbReference type="EMBL" id="CP060632">
    <property type="protein sequence ID" value="QNL99695.1"/>
    <property type="molecule type" value="Genomic_DNA"/>
</dbReference>
<name>A0A7G9FMB4_9FIRM</name>
<reference evidence="1 2" key="1">
    <citation type="submission" date="2020-08" db="EMBL/GenBank/DDBJ databases">
        <authorList>
            <person name="Liu C."/>
            <person name="Sun Q."/>
        </authorList>
    </citation>
    <scope>NUCLEOTIDE SEQUENCE [LARGE SCALE GENOMIC DNA]</scope>
    <source>
        <strain evidence="1 2">NSJ-4</strain>
    </source>
</reference>
<proteinExistence type="predicted"/>